<dbReference type="InterPro" id="IPR039327">
    <property type="entry name" value="CON7-like"/>
</dbReference>
<evidence type="ECO:0000256" key="1">
    <source>
        <dbReference type="SAM" id="MobiDB-lite"/>
    </source>
</evidence>
<dbReference type="GeneID" id="19905843"/>
<feature type="compositionally biased region" description="Basic and acidic residues" evidence="1">
    <location>
        <begin position="285"/>
        <end position="295"/>
    </location>
</feature>
<dbReference type="OrthoDB" id="5431013at2759"/>
<accession>R7Z594</accession>
<evidence type="ECO:0000259" key="2">
    <source>
        <dbReference type="Pfam" id="PF26118"/>
    </source>
</evidence>
<dbReference type="eggNOG" id="ENOG502SPMK">
    <property type="taxonomic scope" value="Eukaryota"/>
</dbReference>
<organism evidence="3 4">
    <name type="scientific">Coniosporium apollinis (strain CBS 100218)</name>
    <name type="common">Rock-inhabiting black yeast</name>
    <dbReference type="NCBI Taxonomy" id="1168221"/>
    <lineage>
        <taxon>Eukaryota</taxon>
        <taxon>Fungi</taxon>
        <taxon>Dikarya</taxon>
        <taxon>Ascomycota</taxon>
        <taxon>Pezizomycotina</taxon>
        <taxon>Dothideomycetes</taxon>
        <taxon>Dothideomycetes incertae sedis</taxon>
        <taxon>Coniosporium</taxon>
    </lineage>
</organism>
<evidence type="ECO:0000313" key="4">
    <source>
        <dbReference type="Proteomes" id="UP000016924"/>
    </source>
</evidence>
<feature type="compositionally biased region" description="Polar residues" evidence="1">
    <location>
        <begin position="390"/>
        <end position="399"/>
    </location>
</feature>
<dbReference type="Proteomes" id="UP000016924">
    <property type="component" value="Unassembled WGS sequence"/>
</dbReference>
<evidence type="ECO:0000313" key="3">
    <source>
        <dbReference type="EMBL" id="EON69174.1"/>
    </source>
</evidence>
<protein>
    <recommendedName>
        <fullName evidence="2">DUF8035 domain-containing protein</fullName>
    </recommendedName>
</protein>
<feature type="compositionally biased region" description="Low complexity" evidence="1">
    <location>
        <begin position="626"/>
        <end position="653"/>
    </location>
</feature>
<feature type="compositionally biased region" description="Low complexity" evidence="1">
    <location>
        <begin position="400"/>
        <end position="420"/>
    </location>
</feature>
<proteinExistence type="predicted"/>
<feature type="compositionally biased region" description="Pro residues" evidence="1">
    <location>
        <begin position="369"/>
        <end position="387"/>
    </location>
</feature>
<dbReference type="OMA" id="ERTVEIY"/>
<feature type="compositionally biased region" description="Polar residues" evidence="1">
    <location>
        <begin position="353"/>
        <end position="367"/>
    </location>
</feature>
<gene>
    <name evidence="3" type="ORF">W97_08532</name>
</gene>
<dbReference type="Pfam" id="PF26118">
    <property type="entry name" value="DUF8035"/>
    <property type="match status" value="1"/>
</dbReference>
<feature type="compositionally biased region" description="Basic residues" evidence="1">
    <location>
        <begin position="657"/>
        <end position="681"/>
    </location>
</feature>
<feature type="region of interest" description="Disordered" evidence="1">
    <location>
        <begin position="282"/>
        <end position="437"/>
    </location>
</feature>
<dbReference type="RefSeq" id="XP_007784491.1">
    <property type="nucleotide sequence ID" value="XM_007786301.1"/>
</dbReference>
<dbReference type="InterPro" id="IPR058348">
    <property type="entry name" value="DUF8035"/>
</dbReference>
<dbReference type="GO" id="GO:0006355">
    <property type="term" value="P:regulation of DNA-templated transcription"/>
    <property type="evidence" value="ECO:0007669"/>
    <property type="project" value="InterPro"/>
</dbReference>
<dbReference type="PANTHER" id="PTHR36167">
    <property type="entry name" value="C2H2 FINGER DOMAIN TRANSCRIPTION FACTOR (EUROFUNG)-RELATED"/>
    <property type="match status" value="1"/>
</dbReference>
<name>R7Z594_CONA1</name>
<dbReference type="HOGENOM" id="CLU_401254_0_0_1"/>
<feature type="compositionally biased region" description="Pro residues" evidence="1">
    <location>
        <begin position="608"/>
        <end position="625"/>
    </location>
</feature>
<reference evidence="4" key="1">
    <citation type="submission" date="2012-06" db="EMBL/GenBank/DDBJ databases">
        <title>The genome sequence of Coniosporium apollinis CBS 100218.</title>
        <authorList>
            <consortium name="The Broad Institute Genome Sequencing Platform"/>
            <person name="Cuomo C."/>
            <person name="Gorbushina A."/>
            <person name="Noack S."/>
            <person name="Walker B."/>
            <person name="Young S.K."/>
            <person name="Zeng Q."/>
            <person name="Gargeya S."/>
            <person name="Fitzgerald M."/>
            <person name="Haas B."/>
            <person name="Abouelleil A."/>
            <person name="Alvarado L."/>
            <person name="Arachchi H.M."/>
            <person name="Berlin A.M."/>
            <person name="Chapman S.B."/>
            <person name="Goldberg J."/>
            <person name="Griggs A."/>
            <person name="Gujja S."/>
            <person name="Hansen M."/>
            <person name="Howarth C."/>
            <person name="Imamovic A."/>
            <person name="Larimer J."/>
            <person name="McCowan C."/>
            <person name="Montmayeur A."/>
            <person name="Murphy C."/>
            <person name="Neiman D."/>
            <person name="Pearson M."/>
            <person name="Priest M."/>
            <person name="Roberts A."/>
            <person name="Saif S."/>
            <person name="Shea T."/>
            <person name="Sisk P."/>
            <person name="Sykes S."/>
            <person name="Wortman J."/>
            <person name="Nusbaum C."/>
            <person name="Birren B."/>
        </authorList>
    </citation>
    <scope>NUCLEOTIDE SEQUENCE [LARGE SCALE GENOMIC DNA]</scope>
    <source>
        <strain evidence="4">CBS 100218</strain>
    </source>
</reference>
<dbReference type="AlphaFoldDB" id="R7Z594"/>
<dbReference type="STRING" id="1168221.R7Z594"/>
<dbReference type="PANTHER" id="PTHR36167:SF4">
    <property type="entry name" value="FUNGAL N-TERMINAL DOMAIN-CONTAINING PROTEIN"/>
    <property type="match status" value="1"/>
</dbReference>
<feature type="region of interest" description="Disordered" evidence="1">
    <location>
        <begin position="548"/>
        <end position="685"/>
    </location>
</feature>
<keyword evidence="4" id="KW-1185">Reference proteome</keyword>
<feature type="compositionally biased region" description="Basic residues" evidence="1">
    <location>
        <begin position="318"/>
        <end position="327"/>
    </location>
</feature>
<feature type="domain" description="DUF8035" evidence="2">
    <location>
        <begin position="482"/>
        <end position="544"/>
    </location>
</feature>
<sequence length="706" mass="78479">MSEIASIAQVVAEGTSLSLALHEFGALVPTATEDVRRIAKALTLVSLELRQAGETLRQDDSIASGEAIETIQDILQQCEAVYSDIEAEVPVKNITSGSDPRTHPPPRWSLARRKTMESLLAQLESLRLTVSAMIQAFCTGRIIAGFRAQTALTPERARTAISNERRQLRTLVIEQQLSLLHASKAFDEYRQSSEYTPDAPIGLLTQNGETRPGERAGEHLPASLELVKYQEPSLADVKPSETDTECLARILQVSKPYVEVLLAQWTRLPEIERRINQTRSGIEMSRQREIDDKRRSQQPYAESVFDNSDDELREKPGFRQKQRHSPGHRPNSPLLSAAFERPPLAVPRPKTPVSRSSAFPISPNQAFPASPPMSPSIPPPPNRPPYPISTHSNYAVNAHTSPSSSFSASLPTSPRSSFSANGSTVGTSPSINVRKSNEELRGGRRGIGWRLLLHNSYWDFIDDKLVGNNPQMPSPQVYADRHTQTEIAKTWVSEEALREAQLPFTQIQKEYKDNGRTKFETCFFIKKALKYPDIKRLVDRSTVISGQTRLSQQYQPQQPQQQQQQQQYRPQHHQQPPQQRYAPPQPPPLDRSYTAPSAPPQYLSPISPRYPPGPPVPQPPPPPPYQQSYSNRAASAAYYPDDSASSSSDYSDGNNHRSSHHRSSSRKRRGSNSEGKKHRSGRAAVGTLVKVGGLAALLEGLSDIAI</sequence>
<feature type="compositionally biased region" description="Polar residues" evidence="1">
    <location>
        <begin position="421"/>
        <end position="434"/>
    </location>
</feature>
<feature type="compositionally biased region" description="Low complexity" evidence="1">
    <location>
        <begin position="552"/>
        <end position="582"/>
    </location>
</feature>
<dbReference type="EMBL" id="JH767608">
    <property type="protein sequence ID" value="EON69174.1"/>
    <property type="molecule type" value="Genomic_DNA"/>
</dbReference>